<comment type="caution">
    <text evidence="4">The sequence shown here is derived from an EMBL/GenBank/DDBJ whole genome shotgun (WGS) entry which is preliminary data.</text>
</comment>
<dbReference type="Pfam" id="PF01979">
    <property type="entry name" value="Amidohydro_1"/>
    <property type="match status" value="1"/>
</dbReference>
<feature type="signal peptide" evidence="2">
    <location>
        <begin position="1"/>
        <end position="21"/>
    </location>
</feature>
<organism evidence="4 5">
    <name type="scientific">Pseudoalteromonas tunicata D2</name>
    <dbReference type="NCBI Taxonomy" id="87626"/>
    <lineage>
        <taxon>Bacteria</taxon>
        <taxon>Pseudomonadati</taxon>
        <taxon>Pseudomonadota</taxon>
        <taxon>Gammaproteobacteria</taxon>
        <taxon>Alteromonadales</taxon>
        <taxon>Pseudoalteromonadaceae</taxon>
        <taxon>Pseudoalteromonas</taxon>
    </lineage>
</organism>
<dbReference type="SUPFAM" id="SSF51338">
    <property type="entry name" value="Composite domain of metallo-dependent hydrolases"/>
    <property type="match status" value="1"/>
</dbReference>
<keyword evidence="2" id="KW-0732">Signal</keyword>
<dbReference type="eggNOG" id="COG1228">
    <property type="taxonomic scope" value="Bacteria"/>
</dbReference>
<dbReference type="Proteomes" id="UP000006201">
    <property type="component" value="Unassembled WGS sequence"/>
</dbReference>
<gene>
    <name evidence="4" type="ORF">PTD2_20062</name>
</gene>
<dbReference type="PANTHER" id="PTHR43135">
    <property type="entry name" value="ALPHA-D-RIBOSE 1-METHYLPHOSPHONATE 5-TRIPHOSPHATE DIPHOSPHATASE"/>
    <property type="match status" value="1"/>
</dbReference>
<name>A4C9T8_9GAMM</name>
<reference evidence="4 5" key="1">
    <citation type="submission" date="2006-02" db="EMBL/GenBank/DDBJ databases">
        <authorList>
            <person name="Moran M.A."/>
            <person name="Kjelleberg S."/>
            <person name="Egan S."/>
            <person name="Saunders N."/>
            <person name="Thomas T."/>
            <person name="Ferriera S."/>
            <person name="Johnson J."/>
            <person name="Kravitz S."/>
            <person name="Halpern A."/>
            <person name="Remington K."/>
            <person name="Beeson K."/>
            <person name="Tran B."/>
            <person name="Rogers Y.-H."/>
            <person name="Friedman R."/>
            <person name="Venter J.C."/>
        </authorList>
    </citation>
    <scope>NUCLEOTIDE SEQUENCE [LARGE SCALE GENOMIC DNA]</scope>
    <source>
        <strain evidence="4 5">D2</strain>
    </source>
</reference>
<dbReference type="InterPro" id="IPR011059">
    <property type="entry name" value="Metal-dep_hydrolase_composite"/>
</dbReference>
<evidence type="ECO:0000256" key="1">
    <source>
        <dbReference type="SAM" id="MobiDB-lite"/>
    </source>
</evidence>
<evidence type="ECO:0000259" key="3">
    <source>
        <dbReference type="Pfam" id="PF01979"/>
    </source>
</evidence>
<dbReference type="EMBL" id="AAOH01000004">
    <property type="protein sequence ID" value="EAR28146.1"/>
    <property type="molecule type" value="Genomic_DNA"/>
</dbReference>
<dbReference type="InterPro" id="IPR051781">
    <property type="entry name" value="Metallo-dep_Hydrolase"/>
</dbReference>
<dbReference type="InterPro" id="IPR032466">
    <property type="entry name" value="Metal_Hydrolase"/>
</dbReference>
<dbReference type="InterPro" id="IPR006680">
    <property type="entry name" value="Amidohydro-rel"/>
</dbReference>
<keyword evidence="5" id="KW-1185">Reference proteome</keyword>
<evidence type="ECO:0000313" key="5">
    <source>
        <dbReference type="Proteomes" id="UP000006201"/>
    </source>
</evidence>
<sequence length="421" mass="44660">MKVFKKSMLAAALLTGFSAYAAPIAITNATVYTANEQGILKNATVVMDEGKIIAINPESHNATQVIDANGRILSPGIISTMNQLGLVEVGAVAASRDAGDKKADITFDASLAYNPRSSLIAYARKGGITRDLVIPTGGEDIFAGLGFVVDLSGEFDSVLTKEAAVVVSLGERSSGSRAYSLQTLIDTLDGQVKKLAKAEKASKKTKKDDKADKEDKEPSKSEKLLTAVLKGEKPLVVYVSRAADMLELIKVKQQFNVNMVFVGAHDATLIKQQLVDAKVPVVLSVVANLPGSFDSLHSSLTTAGELEKAGAKVLLTIGGDASHNMYQLRYDTGIAVANGMSAQGALKAITANVAEVFGINAGEVAVGKAADLVLWSADPFELSSKVDQMWIGGKEYTTESRQDKLAERYIKQSAMPRAYTK</sequence>
<feature type="domain" description="Amidohydrolase-related" evidence="3">
    <location>
        <begin position="242"/>
        <end position="394"/>
    </location>
</feature>
<accession>A4C9T8</accession>
<dbReference type="Gene3D" id="3.20.20.140">
    <property type="entry name" value="Metal-dependent hydrolases"/>
    <property type="match status" value="1"/>
</dbReference>
<dbReference type="STRING" id="87626.PTD2_20062"/>
<dbReference type="HOGENOM" id="CLU_046987_1_0_6"/>
<feature type="region of interest" description="Disordered" evidence="1">
    <location>
        <begin position="199"/>
        <end position="218"/>
    </location>
</feature>
<dbReference type="PANTHER" id="PTHR43135:SF3">
    <property type="entry name" value="ALPHA-D-RIBOSE 1-METHYLPHOSPHONATE 5-TRIPHOSPHATE DIPHOSPHATASE"/>
    <property type="match status" value="1"/>
</dbReference>
<protein>
    <submittedName>
        <fullName evidence="4">Putative amidohydrolase family protein</fullName>
    </submittedName>
</protein>
<proteinExistence type="predicted"/>
<dbReference type="AlphaFoldDB" id="A4C9T8"/>
<feature type="chain" id="PRO_5002667283" evidence="2">
    <location>
        <begin position="22"/>
        <end position="421"/>
    </location>
</feature>
<evidence type="ECO:0000256" key="2">
    <source>
        <dbReference type="SAM" id="SignalP"/>
    </source>
</evidence>
<keyword evidence="4" id="KW-0378">Hydrolase</keyword>
<dbReference type="GO" id="GO:0016810">
    <property type="term" value="F:hydrolase activity, acting on carbon-nitrogen (but not peptide) bonds"/>
    <property type="evidence" value="ECO:0007669"/>
    <property type="project" value="InterPro"/>
</dbReference>
<dbReference type="SUPFAM" id="SSF51556">
    <property type="entry name" value="Metallo-dependent hydrolases"/>
    <property type="match status" value="1"/>
</dbReference>
<evidence type="ECO:0000313" key="4">
    <source>
        <dbReference type="EMBL" id="EAR28146.1"/>
    </source>
</evidence>